<protein>
    <recommendedName>
        <fullName evidence="5">BRCT domain-containing protein</fullName>
    </recommendedName>
</protein>
<dbReference type="EMBL" id="ML119130">
    <property type="protein sequence ID" value="RPB12259.1"/>
    <property type="molecule type" value="Genomic_DNA"/>
</dbReference>
<dbReference type="AlphaFoldDB" id="A0A3N4KS75"/>
<dbReference type="Proteomes" id="UP000277580">
    <property type="component" value="Unassembled WGS sequence"/>
</dbReference>
<feature type="compositionally biased region" description="Acidic residues" evidence="4">
    <location>
        <begin position="140"/>
        <end position="156"/>
    </location>
</feature>
<feature type="compositionally biased region" description="Basic and acidic residues" evidence="4">
    <location>
        <begin position="278"/>
        <end position="287"/>
    </location>
</feature>
<dbReference type="GO" id="GO:0005634">
    <property type="term" value="C:nucleus"/>
    <property type="evidence" value="ECO:0007669"/>
    <property type="project" value="UniProtKB-SubCell"/>
</dbReference>
<evidence type="ECO:0000256" key="4">
    <source>
        <dbReference type="SAM" id="MobiDB-lite"/>
    </source>
</evidence>
<dbReference type="PROSITE" id="PS50172">
    <property type="entry name" value="BRCT"/>
    <property type="match status" value="1"/>
</dbReference>
<organism evidence="6 7">
    <name type="scientific">Morchella conica CCBAS932</name>
    <dbReference type="NCBI Taxonomy" id="1392247"/>
    <lineage>
        <taxon>Eukaryota</taxon>
        <taxon>Fungi</taxon>
        <taxon>Dikarya</taxon>
        <taxon>Ascomycota</taxon>
        <taxon>Pezizomycotina</taxon>
        <taxon>Pezizomycetes</taxon>
        <taxon>Pezizales</taxon>
        <taxon>Morchellaceae</taxon>
        <taxon>Morchella</taxon>
    </lineage>
</organism>
<feature type="domain" description="BRCT" evidence="5">
    <location>
        <begin position="423"/>
        <end position="495"/>
    </location>
</feature>
<proteinExistence type="predicted"/>
<evidence type="ECO:0000256" key="1">
    <source>
        <dbReference type="ARBA" id="ARBA00004123"/>
    </source>
</evidence>
<dbReference type="InParanoid" id="A0A3N4KS75"/>
<evidence type="ECO:0000256" key="2">
    <source>
        <dbReference type="ARBA" id="ARBA00022763"/>
    </source>
</evidence>
<evidence type="ECO:0000256" key="3">
    <source>
        <dbReference type="ARBA" id="ARBA00023242"/>
    </source>
</evidence>
<sequence length="641" mass="69503">MITSFGSAMDEVVASVVDEDEDEGALSDESTTPKSRIKGHGVPVGFLHEEHKKEMTPKVVYGKNKRKAPVPRNKNVAVKGGRKPKNAVEVIINDSTEETTKDTQVKRRRLGRAQKNSNTESMEEEDAIKVVPQMKGTDRTEEEDAIMETADEEDEPAPQPPRAQRGRKTVQSLPSTAATVEADAVATGRNTRGKRAAPTKSTGKATKEQEKEPGIKEAVSMKPLRGTRGRRQAEEAPAAPDPISTTASEEPPEEAPKPKKPMRKRQRPDDTEGNNDQDTQHLPRESSAESVIQVSQPTRPKRAKTTPVGKTPAAKRGKKDATPTPPPSSGKLLGDTQYTVQDTQSQALGLTVTKAGPKKKATPPPKKIPARRQKPSPQSQLSEKDGSENEEDAKVSNVVTRTRSRYEGDSPKIVFSNSGLDGKKDIEKFLRANGGKKMPNVSAATVNFLVVGPGELKRTPKLTVGVTLGKFVVEDQWLIDSKEIGYFLDPEPYVPCDPIHEQAWSFSLAAAIDRGRNGLNCVLKDYNVYITASLISQLKASKQEDSLVEMLKAAGAGTIAKKSPKGKREDDEHADQTLILGSEKGDGDIALLNKSGWDVYGTGIIAISVLRGKLDLGHEFKIAAPPEAEATQKVGRGRKGK</sequence>
<dbReference type="OrthoDB" id="342264at2759"/>
<keyword evidence="3" id="KW-0539">Nucleus</keyword>
<dbReference type="STRING" id="1392247.A0A3N4KS75"/>
<evidence type="ECO:0000313" key="6">
    <source>
        <dbReference type="EMBL" id="RPB12259.1"/>
    </source>
</evidence>
<dbReference type="InterPro" id="IPR051579">
    <property type="entry name" value="DDR_Transcriptional_Reg"/>
</dbReference>
<feature type="compositionally biased region" description="Polar residues" evidence="4">
    <location>
        <begin position="288"/>
        <end position="298"/>
    </location>
</feature>
<evidence type="ECO:0000259" key="5">
    <source>
        <dbReference type="PROSITE" id="PS50172"/>
    </source>
</evidence>
<comment type="subcellular location">
    <subcellularLocation>
        <location evidence="1">Nucleus</location>
    </subcellularLocation>
</comment>
<dbReference type="InterPro" id="IPR001357">
    <property type="entry name" value="BRCT_dom"/>
</dbReference>
<dbReference type="PANTHER" id="PTHR23196:SF1">
    <property type="entry name" value="PAX-INTERACTING PROTEIN 1"/>
    <property type="match status" value="1"/>
</dbReference>
<keyword evidence="2" id="KW-0227">DNA damage</keyword>
<name>A0A3N4KS75_9PEZI</name>
<feature type="compositionally biased region" description="Basic and acidic residues" evidence="4">
    <location>
        <begin position="47"/>
        <end position="56"/>
    </location>
</feature>
<feature type="compositionally biased region" description="Polar residues" evidence="4">
    <location>
        <begin position="336"/>
        <end position="348"/>
    </location>
</feature>
<reference evidence="6 7" key="1">
    <citation type="journal article" date="2018" name="Nat. Ecol. Evol.">
        <title>Pezizomycetes genomes reveal the molecular basis of ectomycorrhizal truffle lifestyle.</title>
        <authorList>
            <person name="Murat C."/>
            <person name="Payen T."/>
            <person name="Noel B."/>
            <person name="Kuo A."/>
            <person name="Morin E."/>
            <person name="Chen J."/>
            <person name="Kohler A."/>
            <person name="Krizsan K."/>
            <person name="Balestrini R."/>
            <person name="Da Silva C."/>
            <person name="Montanini B."/>
            <person name="Hainaut M."/>
            <person name="Levati E."/>
            <person name="Barry K.W."/>
            <person name="Belfiori B."/>
            <person name="Cichocki N."/>
            <person name="Clum A."/>
            <person name="Dockter R.B."/>
            <person name="Fauchery L."/>
            <person name="Guy J."/>
            <person name="Iotti M."/>
            <person name="Le Tacon F."/>
            <person name="Lindquist E.A."/>
            <person name="Lipzen A."/>
            <person name="Malagnac F."/>
            <person name="Mello A."/>
            <person name="Molinier V."/>
            <person name="Miyauchi S."/>
            <person name="Poulain J."/>
            <person name="Riccioni C."/>
            <person name="Rubini A."/>
            <person name="Sitrit Y."/>
            <person name="Splivallo R."/>
            <person name="Traeger S."/>
            <person name="Wang M."/>
            <person name="Zifcakova L."/>
            <person name="Wipf D."/>
            <person name="Zambonelli A."/>
            <person name="Paolocci F."/>
            <person name="Nowrousian M."/>
            <person name="Ottonello S."/>
            <person name="Baldrian P."/>
            <person name="Spatafora J.W."/>
            <person name="Henrissat B."/>
            <person name="Nagy L.G."/>
            <person name="Aury J.M."/>
            <person name="Wincker P."/>
            <person name="Grigoriev I.V."/>
            <person name="Bonfante P."/>
            <person name="Martin F.M."/>
        </authorList>
    </citation>
    <scope>NUCLEOTIDE SEQUENCE [LARGE SCALE GENOMIC DNA]</scope>
    <source>
        <strain evidence="6 7">CCBAS932</strain>
    </source>
</reference>
<gene>
    <name evidence="6" type="ORF">P167DRAFT_171300</name>
</gene>
<feature type="compositionally biased region" description="Low complexity" evidence="4">
    <location>
        <begin position="176"/>
        <end position="187"/>
    </location>
</feature>
<feature type="compositionally biased region" description="Acidic residues" evidence="4">
    <location>
        <begin position="17"/>
        <end position="26"/>
    </location>
</feature>
<dbReference type="Pfam" id="PF00533">
    <property type="entry name" value="BRCT"/>
    <property type="match status" value="1"/>
</dbReference>
<evidence type="ECO:0000313" key="7">
    <source>
        <dbReference type="Proteomes" id="UP000277580"/>
    </source>
</evidence>
<feature type="region of interest" description="Disordered" evidence="4">
    <location>
        <begin position="1"/>
        <end position="398"/>
    </location>
</feature>
<accession>A0A3N4KS75</accession>
<feature type="compositionally biased region" description="Basic and acidic residues" evidence="4">
    <location>
        <begin position="205"/>
        <end position="215"/>
    </location>
</feature>
<dbReference type="SUPFAM" id="SSF52113">
    <property type="entry name" value="BRCT domain"/>
    <property type="match status" value="1"/>
</dbReference>
<dbReference type="InterPro" id="IPR036420">
    <property type="entry name" value="BRCT_dom_sf"/>
</dbReference>
<dbReference type="GO" id="GO:0006974">
    <property type="term" value="P:DNA damage response"/>
    <property type="evidence" value="ECO:0007669"/>
    <property type="project" value="UniProtKB-KW"/>
</dbReference>
<keyword evidence="7" id="KW-1185">Reference proteome</keyword>
<dbReference type="PANTHER" id="PTHR23196">
    <property type="entry name" value="PAX TRANSCRIPTION ACTIVATION DOMAIN INTERACTING PROTEIN"/>
    <property type="match status" value="1"/>
</dbReference>
<dbReference type="Gene3D" id="3.40.50.10190">
    <property type="entry name" value="BRCT domain"/>
    <property type="match status" value="1"/>
</dbReference>